<dbReference type="Gene3D" id="1.50.10.10">
    <property type="match status" value="1"/>
</dbReference>
<dbReference type="Proteomes" id="UP000481360">
    <property type="component" value="Unassembled WGS sequence"/>
</dbReference>
<protein>
    <recommendedName>
        <fullName evidence="1">GH15-like domain-containing protein</fullName>
    </recommendedName>
</protein>
<evidence type="ECO:0000313" key="2">
    <source>
        <dbReference type="EMBL" id="NGY62197.1"/>
    </source>
</evidence>
<dbReference type="EMBL" id="JAAMPJ010000007">
    <property type="protein sequence ID" value="NGY62197.1"/>
    <property type="molecule type" value="Genomic_DNA"/>
</dbReference>
<dbReference type="RefSeq" id="WP_166049470.1">
    <property type="nucleotide sequence ID" value="NZ_JAAMPJ010000007.1"/>
</dbReference>
<dbReference type="InterPro" id="IPR008928">
    <property type="entry name" value="6-hairpin_glycosidase_sf"/>
</dbReference>
<gene>
    <name evidence="2" type="ORF">G7043_25030</name>
</gene>
<keyword evidence="3" id="KW-1185">Reference proteome</keyword>
<evidence type="ECO:0000259" key="1">
    <source>
        <dbReference type="Pfam" id="PF00723"/>
    </source>
</evidence>
<accession>A0A7C9W0A0</accession>
<dbReference type="GO" id="GO:0005975">
    <property type="term" value="P:carbohydrate metabolic process"/>
    <property type="evidence" value="ECO:0007669"/>
    <property type="project" value="InterPro"/>
</dbReference>
<evidence type="ECO:0000313" key="3">
    <source>
        <dbReference type="Proteomes" id="UP000481360"/>
    </source>
</evidence>
<reference evidence="2 3" key="1">
    <citation type="submission" date="2020-03" db="EMBL/GenBank/DDBJ databases">
        <title>Isolation and identification of active actinomycetes.</title>
        <authorList>
            <person name="Sun X."/>
        </authorList>
    </citation>
    <scope>NUCLEOTIDE SEQUENCE [LARGE SCALE GENOMIC DNA]</scope>
    <source>
        <strain evidence="2 3">NEAU-D13</strain>
    </source>
</reference>
<organism evidence="2 3">
    <name type="scientific">Lentzea alba</name>
    <dbReference type="NCBI Taxonomy" id="2714351"/>
    <lineage>
        <taxon>Bacteria</taxon>
        <taxon>Bacillati</taxon>
        <taxon>Actinomycetota</taxon>
        <taxon>Actinomycetes</taxon>
        <taxon>Pseudonocardiales</taxon>
        <taxon>Pseudonocardiaceae</taxon>
        <taxon>Lentzea</taxon>
    </lineage>
</organism>
<name>A0A7C9W0A0_9PSEU</name>
<feature type="domain" description="GH15-like" evidence="1">
    <location>
        <begin position="1"/>
        <end position="74"/>
    </location>
</feature>
<proteinExistence type="predicted"/>
<dbReference type="AlphaFoldDB" id="A0A7C9W0A0"/>
<dbReference type="SUPFAM" id="SSF48208">
    <property type="entry name" value="Six-hairpin glycosidases"/>
    <property type="match status" value="1"/>
</dbReference>
<dbReference type="InterPro" id="IPR012341">
    <property type="entry name" value="6hp_glycosidase-like_sf"/>
</dbReference>
<dbReference type="InterPro" id="IPR011613">
    <property type="entry name" value="GH15-like"/>
</dbReference>
<comment type="caution">
    <text evidence="2">The sequence shown here is derived from an EMBL/GenBank/DDBJ whole genome shotgun (WGS) entry which is preliminary data.</text>
</comment>
<dbReference type="Pfam" id="PF00723">
    <property type="entry name" value="Glyco_hydro_15"/>
    <property type="match status" value="1"/>
</dbReference>
<sequence>MSWIAFDRAIRIAKSEGKPTPLQRWRSQRDRIYGQVWEQGWDHRTGAFVQRYDSQVLDASLMRMAQVGFLAPRDLVWLDALGAMESLVNAGWCGATTPRRHPTDCAAPRARSRCAPSTT</sequence>